<accession>A0ABV9I972</accession>
<reference evidence="4" key="1">
    <citation type="journal article" date="2019" name="Int. J. Syst. Evol. Microbiol.">
        <title>The Global Catalogue of Microorganisms (GCM) 10K type strain sequencing project: providing services to taxonomists for standard genome sequencing and annotation.</title>
        <authorList>
            <consortium name="The Broad Institute Genomics Platform"/>
            <consortium name="The Broad Institute Genome Sequencing Center for Infectious Disease"/>
            <person name="Wu L."/>
            <person name="Ma J."/>
        </authorList>
    </citation>
    <scope>NUCLEOTIDE SEQUENCE [LARGE SCALE GENOMIC DNA]</scope>
    <source>
        <strain evidence="4">CCUG 55995</strain>
    </source>
</reference>
<dbReference type="InterPro" id="IPR016032">
    <property type="entry name" value="Sig_transdc_resp-reg_C-effctor"/>
</dbReference>
<dbReference type="InterPro" id="IPR011990">
    <property type="entry name" value="TPR-like_helical_dom_sf"/>
</dbReference>
<proteinExistence type="predicted"/>
<dbReference type="EMBL" id="JBHSEI010000007">
    <property type="protein sequence ID" value="MFC4638867.1"/>
    <property type="molecule type" value="Genomic_DNA"/>
</dbReference>
<evidence type="ECO:0000313" key="4">
    <source>
        <dbReference type="Proteomes" id="UP001595952"/>
    </source>
</evidence>
<dbReference type="Gene3D" id="1.25.40.10">
    <property type="entry name" value="Tetratricopeptide repeat domain"/>
    <property type="match status" value="1"/>
</dbReference>
<organism evidence="3 4">
    <name type="scientific">Deinococcus hohokamensis</name>
    <dbReference type="NCBI Taxonomy" id="309883"/>
    <lineage>
        <taxon>Bacteria</taxon>
        <taxon>Thermotogati</taxon>
        <taxon>Deinococcota</taxon>
        <taxon>Deinococci</taxon>
        <taxon>Deinococcales</taxon>
        <taxon>Deinococcaceae</taxon>
        <taxon>Deinococcus</taxon>
    </lineage>
</organism>
<evidence type="ECO:0000313" key="3">
    <source>
        <dbReference type="EMBL" id="MFC4638867.1"/>
    </source>
</evidence>
<dbReference type="RefSeq" id="WP_380061868.1">
    <property type="nucleotide sequence ID" value="NZ_JBHSEI010000007.1"/>
</dbReference>
<evidence type="ECO:0000256" key="1">
    <source>
        <dbReference type="SAM" id="MobiDB-lite"/>
    </source>
</evidence>
<comment type="caution">
    <text evidence="3">The sequence shown here is derived from an EMBL/GenBank/DDBJ whole genome shotgun (WGS) entry which is preliminary data.</text>
</comment>
<sequence>MTDSRFHTARSSLPPRPNQLVGREDTLLMASRLLSDRRIRLLTLRGPSGIGKTRLALDLAYRLGPTFDRGAVWVNLAEVHAPAEVVPAIAQTLRVPSQDHADLLRHLEPHSLLLVLDNFEHLLPAAAEVAALAAGAPNLRFLVTSRTALRIRGEHELPLGPLALPGPAESGGASPAMRLFVESAQAVDPDFQLTPANEPVVTRICQLLEGIPLALELAAARLRAVTPEGLLAWLEQPLDVLADGPRDGPHHGHSLRSTISWSVDLLTAPQREVFAACGAFIGGFTLPALKAVTGMAQVRPALIGLVDHSLIHPTHGPEPRWRLLEPVREFAAEVLGGLPAADELRERHALHYLALAEQARRRGEHLEPEWAARLAADDANLNAALRWLVQAERTAPALRLVRALGPYWGHGATQQHHSWLRRIVNMPGVANEPCLLADALCALGQTSLNLHRFDQARQALSTAGELYRRLGHEAGEADVLLVLASVTSGMGDHPGALSLFRRVQALYEQLNEPRALRDAVHNMGVVHLRLGQLSEAAWCFKRAQALSEVLEWETGPAFALGLQSWVAYLQGQREIALPLAQQAWRHMLKVPNALLRYVLLYLLAFHARDAGQLDLAARMVGCSETMRISTGEPWDVCFAPHVEALEATLRTAMGERYLVCHTKGSAARLEDLAPEVEAMLDDALKVAPGPALVTGLTSREQEVLRLLALGTSDKRIAQQLHITAATVSKHVSSMLGKLGVHNRVELARWALEHGLTASTSA</sequence>
<keyword evidence="3" id="KW-0547">Nucleotide-binding</keyword>
<dbReference type="SUPFAM" id="SSF48452">
    <property type="entry name" value="TPR-like"/>
    <property type="match status" value="1"/>
</dbReference>
<dbReference type="PANTHER" id="PTHR47691">
    <property type="entry name" value="REGULATOR-RELATED"/>
    <property type="match status" value="1"/>
</dbReference>
<dbReference type="InterPro" id="IPR027417">
    <property type="entry name" value="P-loop_NTPase"/>
</dbReference>
<dbReference type="CDD" id="cd06170">
    <property type="entry name" value="LuxR_C_like"/>
    <property type="match status" value="1"/>
</dbReference>
<dbReference type="SUPFAM" id="SSF52540">
    <property type="entry name" value="P-loop containing nucleoside triphosphate hydrolases"/>
    <property type="match status" value="1"/>
</dbReference>
<feature type="domain" description="HTH luxR-type" evidence="2">
    <location>
        <begin position="689"/>
        <end position="754"/>
    </location>
</feature>
<dbReference type="PRINTS" id="PR00038">
    <property type="entry name" value="HTHLUXR"/>
</dbReference>
<dbReference type="Proteomes" id="UP001595952">
    <property type="component" value="Unassembled WGS sequence"/>
</dbReference>
<dbReference type="InterPro" id="IPR036388">
    <property type="entry name" value="WH-like_DNA-bd_sf"/>
</dbReference>
<dbReference type="Gene3D" id="1.10.10.10">
    <property type="entry name" value="Winged helix-like DNA-binding domain superfamily/Winged helix DNA-binding domain"/>
    <property type="match status" value="1"/>
</dbReference>
<dbReference type="GO" id="GO:0005524">
    <property type="term" value="F:ATP binding"/>
    <property type="evidence" value="ECO:0007669"/>
    <property type="project" value="UniProtKB-KW"/>
</dbReference>
<dbReference type="SUPFAM" id="SSF46894">
    <property type="entry name" value="C-terminal effector domain of the bipartite response regulators"/>
    <property type="match status" value="1"/>
</dbReference>
<dbReference type="InterPro" id="IPR000792">
    <property type="entry name" value="Tscrpt_reg_LuxR_C"/>
</dbReference>
<dbReference type="Pfam" id="PF00196">
    <property type="entry name" value="GerE"/>
    <property type="match status" value="1"/>
</dbReference>
<keyword evidence="4" id="KW-1185">Reference proteome</keyword>
<dbReference type="PROSITE" id="PS50043">
    <property type="entry name" value="HTH_LUXR_2"/>
    <property type="match status" value="1"/>
</dbReference>
<dbReference type="PANTHER" id="PTHR47691:SF3">
    <property type="entry name" value="HTH-TYPE TRANSCRIPTIONAL REGULATOR RV0890C-RELATED"/>
    <property type="match status" value="1"/>
</dbReference>
<dbReference type="InterPro" id="IPR019734">
    <property type="entry name" value="TPR_rpt"/>
</dbReference>
<keyword evidence="3" id="KW-0067">ATP-binding</keyword>
<dbReference type="SMART" id="SM00028">
    <property type="entry name" value="TPR"/>
    <property type="match status" value="3"/>
</dbReference>
<dbReference type="PRINTS" id="PR00364">
    <property type="entry name" value="DISEASERSIST"/>
</dbReference>
<gene>
    <name evidence="3" type="ORF">ACFO0D_11005</name>
</gene>
<dbReference type="Gene3D" id="3.40.50.300">
    <property type="entry name" value="P-loop containing nucleotide triphosphate hydrolases"/>
    <property type="match status" value="1"/>
</dbReference>
<feature type="region of interest" description="Disordered" evidence="1">
    <location>
        <begin position="1"/>
        <end position="20"/>
    </location>
</feature>
<protein>
    <submittedName>
        <fullName evidence="3">ATP-binding protein</fullName>
    </submittedName>
</protein>
<dbReference type="SMART" id="SM00421">
    <property type="entry name" value="HTH_LUXR"/>
    <property type="match status" value="1"/>
</dbReference>
<name>A0ABV9I972_9DEIO</name>
<evidence type="ECO:0000259" key="2">
    <source>
        <dbReference type="PROSITE" id="PS50043"/>
    </source>
</evidence>